<evidence type="ECO:0000259" key="9">
    <source>
        <dbReference type="Pfam" id="PF02706"/>
    </source>
</evidence>
<keyword evidence="6 8" id="KW-0472">Membrane</keyword>
<sequence length="253" mass="27528">MEETISLREIFETLKKRWRMIASITIGAVILSAIMSYFIMTPQYEATTQLLVNQGQEEQQGGSLDVGDIDTNVELINTYSVIIQSPAILDLVIERADTDRSYTYSQLESQVDVQPEGESQVVAVSVTDPDPRAAVTLVNAIANVFQDEVETIMNIDNVSILATPDLGQVQSPVSPQPTLNMAIAFVVGLMAAVGLAFLLEFLDNTIKDEDDVEKELGLTALGSIPEITPGDSRNAQSASKGRAYNVQKTTETN</sequence>
<comment type="subcellular location">
    <subcellularLocation>
        <location evidence="1">Cell membrane</location>
        <topology evidence="1">Multi-pass membrane protein</topology>
    </subcellularLocation>
</comment>
<dbReference type="AlphaFoldDB" id="A0A345BWI7"/>
<evidence type="ECO:0000256" key="1">
    <source>
        <dbReference type="ARBA" id="ARBA00004651"/>
    </source>
</evidence>
<dbReference type="GO" id="GO:0004713">
    <property type="term" value="F:protein tyrosine kinase activity"/>
    <property type="evidence" value="ECO:0007669"/>
    <property type="project" value="TreeGrafter"/>
</dbReference>
<feature type="transmembrane region" description="Helical" evidence="8">
    <location>
        <begin position="179"/>
        <end position="199"/>
    </location>
</feature>
<evidence type="ECO:0000313" key="10">
    <source>
        <dbReference type="EMBL" id="AXF55318.1"/>
    </source>
</evidence>
<feature type="domain" description="Polysaccharide chain length determinant N-terminal" evidence="9">
    <location>
        <begin position="3"/>
        <end position="94"/>
    </location>
</feature>
<protein>
    <submittedName>
        <fullName evidence="10">Capsular biosynthesis protein</fullName>
    </submittedName>
</protein>
<dbReference type="OrthoDB" id="2360475at2"/>
<name>A0A345BWI7_9BACI</name>
<dbReference type="RefSeq" id="WP_114371199.1">
    <property type="nucleotide sequence ID" value="NZ_CP031092.1"/>
</dbReference>
<dbReference type="PANTHER" id="PTHR32309">
    <property type="entry name" value="TYROSINE-PROTEIN KINASE"/>
    <property type="match status" value="1"/>
</dbReference>
<dbReference type="KEGG" id="rue:DT065_04295"/>
<keyword evidence="3" id="KW-1003">Cell membrane</keyword>
<feature type="region of interest" description="Disordered" evidence="7">
    <location>
        <begin position="227"/>
        <end position="253"/>
    </location>
</feature>
<proteinExistence type="inferred from homology"/>
<keyword evidence="4 8" id="KW-0812">Transmembrane</keyword>
<reference evidence="10 11" key="1">
    <citation type="journal article" date="2018" name="J. Microbiol.">
        <title>Salicibibacter kimchii gen. nov., sp. nov., a moderately halophilic and alkalitolerant bacterium in the family Bacillaceae, isolated from kimchi.</title>
        <authorList>
            <person name="Jang J.Y."/>
            <person name="Oh Y.J."/>
            <person name="Lim S.K."/>
            <person name="Park H.K."/>
            <person name="Lee C."/>
            <person name="Kim J.Y."/>
            <person name="Lee M.A."/>
            <person name="Choi H.J."/>
        </authorList>
    </citation>
    <scope>NUCLEOTIDE SEQUENCE [LARGE SCALE GENOMIC DNA]</scope>
    <source>
        <strain evidence="10 11">NKC1-1</strain>
    </source>
</reference>
<evidence type="ECO:0000313" key="11">
    <source>
        <dbReference type="Proteomes" id="UP000252100"/>
    </source>
</evidence>
<dbReference type="PANTHER" id="PTHR32309:SF13">
    <property type="entry name" value="FERRIC ENTEROBACTIN TRANSPORT PROTEIN FEPE"/>
    <property type="match status" value="1"/>
</dbReference>
<evidence type="ECO:0000256" key="2">
    <source>
        <dbReference type="ARBA" id="ARBA00006683"/>
    </source>
</evidence>
<evidence type="ECO:0000256" key="8">
    <source>
        <dbReference type="SAM" id="Phobius"/>
    </source>
</evidence>
<dbReference type="InterPro" id="IPR003856">
    <property type="entry name" value="LPS_length_determ_N"/>
</dbReference>
<evidence type="ECO:0000256" key="4">
    <source>
        <dbReference type="ARBA" id="ARBA00022692"/>
    </source>
</evidence>
<dbReference type="Proteomes" id="UP000252100">
    <property type="component" value="Chromosome"/>
</dbReference>
<dbReference type="InterPro" id="IPR050445">
    <property type="entry name" value="Bact_polysacc_biosynth/exp"/>
</dbReference>
<keyword evidence="5 8" id="KW-1133">Transmembrane helix</keyword>
<dbReference type="GO" id="GO:0005886">
    <property type="term" value="C:plasma membrane"/>
    <property type="evidence" value="ECO:0007669"/>
    <property type="project" value="UniProtKB-SubCell"/>
</dbReference>
<evidence type="ECO:0000256" key="3">
    <source>
        <dbReference type="ARBA" id="ARBA00022475"/>
    </source>
</evidence>
<organism evidence="10 11">
    <name type="scientific">Salicibibacter kimchii</name>
    <dbReference type="NCBI Taxonomy" id="2099786"/>
    <lineage>
        <taxon>Bacteria</taxon>
        <taxon>Bacillati</taxon>
        <taxon>Bacillota</taxon>
        <taxon>Bacilli</taxon>
        <taxon>Bacillales</taxon>
        <taxon>Bacillaceae</taxon>
        <taxon>Salicibibacter</taxon>
    </lineage>
</organism>
<evidence type="ECO:0000256" key="6">
    <source>
        <dbReference type="ARBA" id="ARBA00023136"/>
    </source>
</evidence>
<dbReference type="Pfam" id="PF02706">
    <property type="entry name" value="Wzz"/>
    <property type="match status" value="1"/>
</dbReference>
<accession>A0A345BWI7</accession>
<dbReference type="EMBL" id="CP031092">
    <property type="protein sequence ID" value="AXF55318.1"/>
    <property type="molecule type" value="Genomic_DNA"/>
</dbReference>
<keyword evidence="11" id="KW-1185">Reference proteome</keyword>
<evidence type="ECO:0000256" key="7">
    <source>
        <dbReference type="SAM" id="MobiDB-lite"/>
    </source>
</evidence>
<evidence type="ECO:0000256" key="5">
    <source>
        <dbReference type="ARBA" id="ARBA00022989"/>
    </source>
</evidence>
<feature type="transmembrane region" description="Helical" evidence="8">
    <location>
        <begin position="21"/>
        <end position="40"/>
    </location>
</feature>
<comment type="similarity">
    <text evidence="2">Belongs to the CpsC/CapA family.</text>
</comment>
<gene>
    <name evidence="10" type="ORF">DT065_04295</name>
</gene>